<evidence type="ECO:0000313" key="4">
    <source>
        <dbReference type="Proteomes" id="UP000824540"/>
    </source>
</evidence>
<dbReference type="AlphaFoldDB" id="A0A8T2P7Y5"/>
<sequence length="220" mass="25488">MSCEVELECQLENDPSENEKLEEAEEKYLRQRSRDSKSCKQDQRLHAKLENLEQVLKHMREVTERRQQLEQEHEQALAILAFKQNEVKRLQRAQFAAKKEQEGVVQMLEATVLELEEKCRSQSQQFALLSHELERFRLQTGDVSDPELCQLTNGVKEPMFTHHASGLARSQWPPTHRRRVLPTINFQPGSPVSTARFRHTPTKSGPLLHKSSLSHQVSGF</sequence>
<dbReference type="EMBL" id="JAFBMS010000011">
    <property type="protein sequence ID" value="KAG9348645.1"/>
    <property type="molecule type" value="Genomic_DNA"/>
</dbReference>
<name>A0A8T2P7Y5_9TELE</name>
<gene>
    <name evidence="3" type="ORF">JZ751_002385</name>
</gene>
<keyword evidence="1" id="KW-0175">Coiled coil</keyword>
<dbReference type="PANTHER" id="PTHR14234:SF20">
    <property type="entry name" value="PERIPHERAL-TYPE BENZODIAZEPINE RECEPTOR-ASSOCIATED PROTEIN 1"/>
    <property type="match status" value="1"/>
</dbReference>
<evidence type="ECO:0000256" key="1">
    <source>
        <dbReference type="SAM" id="Coils"/>
    </source>
</evidence>
<accession>A0A8T2P7Y5</accession>
<evidence type="ECO:0000313" key="3">
    <source>
        <dbReference type="EMBL" id="KAG9348645.1"/>
    </source>
</evidence>
<feature type="compositionally biased region" description="Polar residues" evidence="2">
    <location>
        <begin position="211"/>
        <end position="220"/>
    </location>
</feature>
<feature type="non-terminal residue" evidence="3">
    <location>
        <position position="1"/>
    </location>
</feature>
<dbReference type="Proteomes" id="UP000824540">
    <property type="component" value="Unassembled WGS sequence"/>
</dbReference>
<protein>
    <submittedName>
        <fullName evidence="3">Uncharacterized protein</fullName>
    </submittedName>
</protein>
<evidence type="ECO:0000256" key="2">
    <source>
        <dbReference type="SAM" id="MobiDB-lite"/>
    </source>
</evidence>
<dbReference type="InterPro" id="IPR040325">
    <property type="entry name" value="RIMBP1/2/3"/>
</dbReference>
<organism evidence="3 4">
    <name type="scientific">Albula glossodonta</name>
    <name type="common">roundjaw bonefish</name>
    <dbReference type="NCBI Taxonomy" id="121402"/>
    <lineage>
        <taxon>Eukaryota</taxon>
        <taxon>Metazoa</taxon>
        <taxon>Chordata</taxon>
        <taxon>Craniata</taxon>
        <taxon>Vertebrata</taxon>
        <taxon>Euteleostomi</taxon>
        <taxon>Actinopterygii</taxon>
        <taxon>Neopterygii</taxon>
        <taxon>Teleostei</taxon>
        <taxon>Albuliformes</taxon>
        <taxon>Albulidae</taxon>
        <taxon>Albula</taxon>
    </lineage>
</organism>
<feature type="coiled-coil region" evidence="1">
    <location>
        <begin position="52"/>
        <end position="125"/>
    </location>
</feature>
<dbReference type="OrthoDB" id="9909632at2759"/>
<feature type="compositionally biased region" description="Basic and acidic residues" evidence="2">
    <location>
        <begin position="17"/>
        <end position="42"/>
    </location>
</feature>
<proteinExistence type="predicted"/>
<reference evidence="3" key="1">
    <citation type="thesis" date="2021" institute="BYU ScholarsArchive" country="Provo, UT, USA">
        <title>Applications of and Algorithms for Genome Assembly and Genomic Analyses with an Emphasis on Marine Teleosts.</title>
        <authorList>
            <person name="Pickett B.D."/>
        </authorList>
    </citation>
    <scope>NUCLEOTIDE SEQUENCE</scope>
    <source>
        <strain evidence="3">HI-2016</strain>
    </source>
</reference>
<feature type="compositionally biased region" description="Acidic residues" evidence="2">
    <location>
        <begin position="1"/>
        <end position="16"/>
    </location>
</feature>
<keyword evidence="4" id="KW-1185">Reference proteome</keyword>
<dbReference type="PANTHER" id="PTHR14234">
    <property type="entry name" value="RIM BINDING PROTEIN-RELATED"/>
    <property type="match status" value="1"/>
</dbReference>
<feature type="region of interest" description="Disordered" evidence="2">
    <location>
        <begin position="199"/>
        <end position="220"/>
    </location>
</feature>
<comment type="caution">
    <text evidence="3">The sequence shown here is derived from an EMBL/GenBank/DDBJ whole genome shotgun (WGS) entry which is preliminary data.</text>
</comment>
<feature type="region of interest" description="Disordered" evidence="2">
    <location>
        <begin position="1"/>
        <end position="42"/>
    </location>
</feature>